<proteinExistence type="predicted"/>
<accession>A0A7J7V3H5</accession>
<evidence type="ECO:0000313" key="3">
    <source>
        <dbReference type="Proteomes" id="UP000527355"/>
    </source>
</evidence>
<protein>
    <submittedName>
        <fullName evidence="2">Uncharacterized protein</fullName>
    </submittedName>
</protein>
<comment type="caution">
    <text evidence="2">The sequence shown here is derived from an EMBL/GenBank/DDBJ whole genome shotgun (WGS) entry which is preliminary data.</text>
</comment>
<name>A0A7J7V3H5_MYOMY</name>
<keyword evidence="3" id="KW-1185">Reference proteome</keyword>
<evidence type="ECO:0000256" key="1">
    <source>
        <dbReference type="SAM" id="MobiDB-lite"/>
    </source>
</evidence>
<feature type="compositionally biased region" description="Basic and acidic residues" evidence="1">
    <location>
        <begin position="31"/>
        <end position="44"/>
    </location>
</feature>
<dbReference type="EMBL" id="JABWUV010000011">
    <property type="protein sequence ID" value="KAF6319715.1"/>
    <property type="molecule type" value="Genomic_DNA"/>
</dbReference>
<gene>
    <name evidence="2" type="ORF">mMyoMyo1_008454</name>
</gene>
<sequence>MSRQRWGRGRRSVGLLGGRYSSARAGFEPAQMRKGEGRRGDRLGNRTTQGCGDEHRGARDACVAWHRLTCRPRLGHCPAMPRSLPPAPGVGWPARKAEFPLHRGTTKVMCWANFDFSSFYFSSFSCTLSSRRHFIVLKCLAIVW</sequence>
<feature type="region of interest" description="Disordered" evidence="1">
    <location>
        <begin position="30"/>
        <end position="55"/>
    </location>
</feature>
<evidence type="ECO:0000313" key="2">
    <source>
        <dbReference type="EMBL" id="KAF6319715.1"/>
    </source>
</evidence>
<organism evidence="2 3">
    <name type="scientific">Myotis myotis</name>
    <name type="common">Greater mouse-eared bat</name>
    <name type="synonym">Vespertilio myotis</name>
    <dbReference type="NCBI Taxonomy" id="51298"/>
    <lineage>
        <taxon>Eukaryota</taxon>
        <taxon>Metazoa</taxon>
        <taxon>Chordata</taxon>
        <taxon>Craniata</taxon>
        <taxon>Vertebrata</taxon>
        <taxon>Euteleostomi</taxon>
        <taxon>Mammalia</taxon>
        <taxon>Eutheria</taxon>
        <taxon>Laurasiatheria</taxon>
        <taxon>Chiroptera</taxon>
        <taxon>Yangochiroptera</taxon>
        <taxon>Vespertilionidae</taxon>
        <taxon>Myotis</taxon>
    </lineage>
</organism>
<reference evidence="2 3" key="1">
    <citation type="journal article" date="2020" name="Nature">
        <title>Six reference-quality genomes reveal evolution of bat adaptations.</title>
        <authorList>
            <person name="Jebb D."/>
            <person name="Huang Z."/>
            <person name="Pippel M."/>
            <person name="Hughes G.M."/>
            <person name="Lavrichenko K."/>
            <person name="Devanna P."/>
            <person name="Winkler S."/>
            <person name="Jermiin L.S."/>
            <person name="Skirmuntt E.C."/>
            <person name="Katzourakis A."/>
            <person name="Burkitt-Gray L."/>
            <person name="Ray D.A."/>
            <person name="Sullivan K.A.M."/>
            <person name="Roscito J.G."/>
            <person name="Kirilenko B.M."/>
            <person name="Davalos L.M."/>
            <person name="Corthals A.P."/>
            <person name="Power M.L."/>
            <person name="Jones G."/>
            <person name="Ransome R.D."/>
            <person name="Dechmann D.K.N."/>
            <person name="Locatelli A.G."/>
            <person name="Puechmaille S.J."/>
            <person name="Fedrigo O."/>
            <person name="Jarvis E.D."/>
            <person name="Hiller M."/>
            <person name="Vernes S.C."/>
            <person name="Myers E.W."/>
            <person name="Teeling E.C."/>
        </authorList>
    </citation>
    <scope>NUCLEOTIDE SEQUENCE [LARGE SCALE GENOMIC DNA]</scope>
    <source>
        <strain evidence="2">MMyoMyo1</strain>
        <tissue evidence="2">Flight muscle</tissue>
    </source>
</reference>
<dbReference type="AlphaFoldDB" id="A0A7J7V3H5"/>
<dbReference type="Proteomes" id="UP000527355">
    <property type="component" value="Unassembled WGS sequence"/>
</dbReference>